<dbReference type="EMBL" id="JAVTLL010000027">
    <property type="protein sequence ID" value="MDT7845662.1"/>
    <property type="molecule type" value="Genomic_DNA"/>
</dbReference>
<dbReference type="PANTHER" id="PTHR12126">
    <property type="entry name" value="NADH-UBIQUINONE OXIDOREDUCTASE 39 KDA SUBUNIT-RELATED"/>
    <property type="match status" value="1"/>
</dbReference>
<dbReference type="SUPFAM" id="SSF51735">
    <property type="entry name" value="NAD(P)-binding Rossmann-fold domains"/>
    <property type="match status" value="1"/>
</dbReference>
<evidence type="ECO:0000313" key="3">
    <source>
        <dbReference type="Proteomes" id="UP001257948"/>
    </source>
</evidence>
<comment type="caution">
    <text evidence="2">The sequence shown here is derived from an EMBL/GenBank/DDBJ whole genome shotgun (WGS) entry which is preliminary data.</text>
</comment>
<gene>
    <name evidence="2" type="ORF">RQC66_33605</name>
</gene>
<keyword evidence="3" id="KW-1185">Reference proteome</keyword>
<dbReference type="Proteomes" id="UP001257948">
    <property type="component" value="Unassembled WGS sequence"/>
</dbReference>
<reference evidence="3" key="1">
    <citation type="submission" date="2023-07" db="EMBL/GenBank/DDBJ databases">
        <title>Draft genome sequence of the endophytic actinobacterium Streptomyces justiciae WPN32, a potential antibiotic producer.</title>
        <authorList>
            <person name="Yasawong M."/>
            <person name="Pana W."/>
            <person name="Ganta P."/>
            <person name="Santapan N."/>
            <person name="Songngamsuk T."/>
            <person name="Phatcharaharikarn M."/>
            <person name="Kerdtoob S."/>
            <person name="Nantapong N."/>
        </authorList>
    </citation>
    <scope>NUCLEOTIDE SEQUENCE [LARGE SCALE GENOMIC DNA]</scope>
    <source>
        <strain evidence="3">WPN32</strain>
    </source>
</reference>
<dbReference type="PANTHER" id="PTHR12126:SF11">
    <property type="entry name" value="NADH DEHYDROGENASE [UBIQUINONE] 1 ALPHA SUBCOMPLEX SUBUNIT 9, MITOCHONDRIAL"/>
    <property type="match status" value="1"/>
</dbReference>
<protein>
    <submittedName>
        <fullName evidence="2">NAD(P)H-binding protein</fullName>
    </submittedName>
</protein>
<feature type="domain" description="NAD(P)-binding" evidence="1">
    <location>
        <begin position="7"/>
        <end position="171"/>
    </location>
</feature>
<organism evidence="2 3">
    <name type="scientific">Streptomyces justiciae</name>
    <dbReference type="NCBI Taxonomy" id="2780140"/>
    <lineage>
        <taxon>Bacteria</taxon>
        <taxon>Bacillati</taxon>
        <taxon>Actinomycetota</taxon>
        <taxon>Actinomycetes</taxon>
        <taxon>Kitasatosporales</taxon>
        <taxon>Streptomycetaceae</taxon>
        <taxon>Streptomyces</taxon>
    </lineage>
</organism>
<sequence length="257" mass="26845">MRIAVAGGTGWIGSLVVREVRERGHAPVVLARSQGVDLLTGKGLGDALRGVSRVIDVSNIATLSLKRAAAFFETATPNLLEAGQRAGVEHHVTLSIVGCDRVPTGYYIAKHRQEQLVHDSPAPTTVLRATQFHEFAAQMLARTDAGPVKMVPRMRTQPIAAAEVAAALVALALGDARGSTPELAGPEVREMTDMVKQLREATGQRALVVPLRLPGAAGKAMAEGALLPAEDGPRGAITFDAWVAERAAAEAGTSSAA</sequence>
<dbReference type="InterPro" id="IPR051207">
    <property type="entry name" value="ComplexI_NDUFA9_subunit"/>
</dbReference>
<name>A0ABU3M4D5_9ACTN</name>
<dbReference type="Gene3D" id="3.40.50.720">
    <property type="entry name" value="NAD(P)-binding Rossmann-like Domain"/>
    <property type="match status" value="1"/>
</dbReference>
<dbReference type="InterPro" id="IPR016040">
    <property type="entry name" value="NAD(P)-bd_dom"/>
</dbReference>
<evidence type="ECO:0000259" key="1">
    <source>
        <dbReference type="Pfam" id="PF13460"/>
    </source>
</evidence>
<dbReference type="RefSeq" id="WP_314205867.1">
    <property type="nucleotide sequence ID" value="NZ_JAVTLL010000027.1"/>
</dbReference>
<proteinExistence type="predicted"/>
<accession>A0ABU3M4D5</accession>
<evidence type="ECO:0000313" key="2">
    <source>
        <dbReference type="EMBL" id="MDT7845662.1"/>
    </source>
</evidence>
<dbReference type="InterPro" id="IPR036291">
    <property type="entry name" value="NAD(P)-bd_dom_sf"/>
</dbReference>
<dbReference type="Pfam" id="PF13460">
    <property type="entry name" value="NAD_binding_10"/>
    <property type="match status" value="1"/>
</dbReference>